<accession>A0A1B0AGI6</accession>
<dbReference type="InterPro" id="IPR036728">
    <property type="entry name" value="PBP_GOBP_sf"/>
</dbReference>
<dbReference type="InterPro" id="IPR006170">
    <property type="entry name" value="PBP/GOBP"/>
</dbReference>
<dbReference type="Proteomes" id="UP000092445">
    <property type="component" value="Unassembled WGS sequence"/>
</dbReference>
<reference evidence="2" key="2">
    <citation type="submission" date="2020-05" db="UniProtKB">
        <authorList>
            <consortium name="EnsemblMetazoa"/>
        </authorList>
    </citation>
    <scope>IDENTIFICATION</scope>
    <source>
        <strain evidence="2">IAEA</strain>
    </source>
</reference>
<dbReference type="VEuPathDB" id="VectorBase:GPAI045017"/>
<dbReference type="AlphaFoldDB" id="A0A1B0AGI6"/>
<reference evidence="3" key="1">
    <citation type="submission" date="2014-03" db="EMBL/GenBank/DDBJ databases">
        <authorList>
            <person name="Aksoy S."/>
            <person name="Warren W."/>
            <person name="Wilson R.K."/>
        </authorList>
    </citation>
    <scope>NUCLEOTIDE SEQUENCE [LARGE SCALE GENOMIC DNA]</scope>
    <source>
        <strain evidence="3">IAEA</strain>
    </source>
</reference>
<sequence length="144" mass="16798">MFLKHVTLLMLLMSSSYSSSENWKRPTPQTVVQVAQKCLRLQNGLNIETLHDDPKQVRCFFENLSLWDKYNGFKAERLGHIFNKRQMINEILVAVSYCNDKARQDDANKWAFEAYSCFAMGPIGNWTNLFIKNAYKRVLKEKGL</sequence>
<organism evidence="2 3">
    <name type="scientific">Glossina pallidipes</name>
    <name type="common">Tsetse fly</name>
    <dbReference type="NCBI Taxonomy" id="7398"/>
    <lineage>
        <taxon>Eukaryota</taxon>
        <taxon>Metazoa</taxon>
        <taxon>Ecdysozoa</taxon>
        <taxon>Arthropoda</taxon>
        <taxon>Hexapoda</taxon>
        <taxon>Insecta</taxon>
        <taxon>Pterygota</taxon>
        <taxon>Neoptera</taxon>
        <taxon>Endopterygota</taxon>
        <taxon>Diptera</taxon>
        <taxon>Brachycera</taxon>
        <taxon>Muscomorpha</taxon>
        <taxon>Hippoboscoidea</taxon>
        <taxon>Glossinidae</taxon>
        <taxon>Glossina</taxon>
    </lineage>
</organism>
<protein>
    <submittedName>
        <fullName evidence="2">Uncharacterized protein</fullName>
    </submittedName>
</protein>
<name>A0A1B0AGI6_GLOPL</name>
<evidence type="ECO:0000256" key="1">
    <source>
        <dbReference type="SAM" id="SignalP"/>
    </source>
</evidence>
<keyword evidence="3" id="KW-1185">Reference proteome</keyword>
<proteinExistence type="predicted"/>
<feature type="signal peptide" evidence="1">
    <location>
        <begin position="1"/>
        <end position="20"/>
    </location>
</feature>
<dbReference type="GO" id="GO:0005549">
    <property type="term" value="F:odorant binding"/>
    <property type="evidence" value="ECO:0007669"/>
    <property type="project" value="InterPro"/>
</dbReference>
<dbReference type="EnsemblMetazoa" id="GPAI045017-RA">
    <property type="protein sequence ID" value="GPAI045017-PA"/>
    <property type="gene ID" value="GPAI045017"/>
</dbReference>
<dbReference type="SUPFAM" id="SSF47565">
    <property type="entry name" value="Insect pheromone/odorant-binding proteins"/>
    <property type="match status" value="1"/>
</dbReference>
<evidence type="ECO:0000313" key="3">
    <source>
        <dbReference type="Proteomes" id="UP000092445"/>
    </source>
</evidence>
<dbReference type="CDD" id="cd23992">
    <property type="entry name" value="PBP_GOBP"/>
    <property type="match status" value="1"/>
</dbReference>
<dbReference type="Pfam" id="PF01395">
    <property type="entry name" value="PBP_GOBP"/>
    <property type="match status" value="1"/>
</dbReference>
<feature type="chain" id="PRO_5008403827" evidence="1">
    <location>
        <begin position="21"/>
        <end position="144"/>
    </location>
</feature>
<evidence type="ECO:0000313" key="2">
    <source>
        <dbReference type="EnsemblMetazoa" id="GPAI045017-PA"/>
    </source>
</evidence>
<keyword evidence="1" id="KW-0732">Signal</keyword>
<dbReference type="Gene3D" id="1.10.238.20">
    <property type="entry name" value="Pheromone/general odorant binding protein domain"/>
    <property type="match status" value="1"/>
</dbReference>